<dbReference type="SUPFAM" id="SSF53067">
    <property type="entry name" value="Actin-like ATPase domain"/>
    <property type="match status" value="1"/>
</dbReference>
<dbReference type="CDD" id="cd23763">
    <property type="entry name" value="ASKHA_ATPase_ROK"/>
    <property type="match status" value="1"/>
</dbReference>
<organism evidence="2 3">
    <name type="scientific">Paramicrobacterium humi</name>
    <dbReference type="NCBI Taxonomy" id="640635"/>
    <lineage>
        <taxon>Bacteria</taxon>
        <taxon>Bacillati</taxon>
        <taxon>Actinomycetota</taxon>
        <taxon>Actinomycetes</taxon>
        <taxon>Micrococcales</taxon>
        <taxon>Microbacteriaceae</taxon>
        <taxon>Paramicrobacterium</taxon>
    </lineage>
</organism>
<dbReference type="Gene3D" id="1.10.10.10">
    <property type="entry name" value="Winged helix-like DNA-binding domain superfamily/Winged helix DNA-binding domain"/>
    <property type="match status" value="1"/>
</dbReference>
<dbReference type="STRING" id="640635.SAMN04489806_1461"/>
<keyword evidence="2" id="KW-0418">Kinase</keyword>
<dbReference type="PANTHER" id="PTHR18964:SF173">
    <property type="entry name" value="GLUCOKINASE"/>
    <property type="match status" value="1"/>
</dbReference>
<comment type="similarity">
    <text evidence="1">Belongs to the ROK (NagC/XylR) family.</text>
</comment>
<sequence length="387" mass="40514">MSRRNTTGAGVVLDLIRSGEATTRHDLQEALGWSRVTLGRRLDELVRASLVVRAGQSASSGGRPREEFEVNAERGVILAIDAGSSHTRIGITDLAGKVLVESEADLGSSDRPEDVFTWAKATFEELLLDIGKARSDVEGVGIGVPFAVSGAGGGIEPSDAAPRWSGVRVRDYFSGWCEEAVFAVDRDVNVLAIGEARFGWPEVRDLVVVKAGIRVGCAVVTGGRIVRGSTGQAGLLSAPLRYQPGARLKPLEYVASGGVIQSRLSRSGLKLRTSADIAELGRAGNKEVTALLVEIGEILGFALADVVGLVNPAAVVIGGNLADGGDGYISAVRRSIMCAAHELSRQRLIVERSRLGDKAGVRGAAALALDALFEPSRITAISGSDLA</sequence>
<dbReference type="InterPro" id="IPR043129">
    <property type="entry name" value="ATPase_NBD"/>
</dbReference>
<protein>
    <submittedName>
        <fullName evidence="2">Sugar kinase of the NBD/HSP70 family, may contain an N-terminal HTH domain</fullName>
    </submittedName>
</protein>
<keyword evidence="2" id="KW-0808">Transferase</keyword>
<dbReference type="InterPro" id="IPR036390">
    <property type="entry name" value="WH_DNA-bd_sf"/>
</dbReference>
<dbReference type="SUPFAM" id="SSF46785">
    <property type="entry name" value="Winged helix' DNA-binding domain"/>
    <property type="match status" value="1"/>
</dbReference>
<dbReference type="Gene3D" id="3.30.420.40">
    <property type="match status" value="2"/>
</dbReference>
<dbReference type="Pfam" id="PF00480">
    <property type="entry name" value="ROK"/>
    <property type="match status" value="1"/>
</dbReference>
<accession>A0A1H4L9H9</accession>
<evidence type="ECO:0000256" key="1">
    <source>
        <dbReference type="ARBA" id="ARBA00006479"/>
    </source>
</evidence>
<evidence type="ECO:0000313" key="3">
    <source>
        <dbReference type="Proteomes" id="UP000199183"/>
    </source>
</evidence>
<dbReference type="EMBL" id="FNRY01000001">
    <property type="protein sequence ID" value="SEB67098.1"/>
    <property type="molecule type" value="Genomic_DNA"/>
</dbReference>
<evidence type="ECO:0000313" key="2">
    <source>
        <dbReference type="EMBL" id="SEB67098.1"/>
    </source>
</evidence>
<dbReference type="InterPro" id="IPR000600">
    <property type="entry name" value="ROK"/>
</dbReference>
<reference evidence="2 3" key="1">
    <citation type="submission" date="2016-10" db="EMBL/GenBank/DDBJ databases">
        <authorList>
            <person name="de Groot N.N."/>
        </authorList>
    </citation>
    <scope>NUCLEOTIDE SEQUENCE [LARGE SCALE GENOMIC DNA]</scope>
    <source>
        <strain evidence="2 3">DSM 21799</strain>
    </source>
</reference>
<gene>
    <name evidence="2" type="ORF">SAMN04489806_1461</name>
</gene>
<dbReference type="PANTHER" id="PTHR18964">
    <property type="entry name" value="ROK (REPRESSOR, ORF, KINASE) FAMILY"/>
    <property type="match status" value="1"/>
</dbReference>
<name>A0A1H4L9H9_9MICO</name>
<dbReference type="Proteomes" id="UP000199183">
    <property type="component" value="Unassembled WGS sequence"/>
</dbReference>
<dbReference type="AlphaFoldDB" id="A0A1H4L9H9"/>
<proteinExistence type="inferred from homology"/>
<dbReference type="InterPro" id="IPR036388">
    <property type="entry name" value="WH-like_DNA-bd_sf"/>
</dbReference>
<dbReference type="OrthoDB" id="3189808at2"/>
<dbReference type="RefSeq" id="WP_091182008.1">
    <property type="nucleotide sequence ID" value="NZ_FNRY01000001.1"/>
</dbReference>
<keyword evidence="3" id="KW-1185">Reference proteome</keyword>
<dbReference type="GO" id="GO:0016301">
    <property type="term" value="F:kinase activity"/>
    <property type="evidence" value="ECO:0007669"/>
    <property type="project" value="UniProtKB-KW"/>
</dbReference>